<dbReference type="PANTHER" id="PTHR42930:SF2">
    <property type="entry name" value="PHOU DOMAIN-CONTAINING PROTEIN"/>
    <property type="match status" value="1"/>
</dbReference>
<dbReference type="GO" id="GO:0030643">
    <property type="term" value="P:intracellular phosphate ion homeostasis"/>
    <property type="evidence" value="ECO:0007669"/>
    <property type="project" value="InterPro"/>
</dbReference>
<proteinExistence type="predicted"/>
<dbReference type="PANTHER" id="PTHR42930">
    <property type="entry name" value="PHOSPHATE-SPECIFIC TRANSPORT SYSTEM ACCESSORY PROTEIN PHOU"/>
    <property type="match status" value="1"/>
</dbReference>
<sequence>MASVERRKVQKTGSSSFIVTLPKEWIDSVGLKSGDYVYIYEHGGRLVITPGTFEVAQLQASVKVFSEARIEEIFRSIVAYYLAGYTNLTISFDPSLQNLAKKISDLKNMVRIKLAGVEVVDETYNTISFKILLDLKELPLESALRRLHLIVSNMLKDSLTSYKNSDKYLAEAVIQRDDEADRFHFMIIRELSMALLDVKVMHDLGLSSPVEAINYRIIARNLERIADHTTNVAKNVIKYGKPSAVGEEIYNLGMPLIDLLNNAMQSLYKLSRQDAEEVIQKTRETVGRIDETVSKVLVADIPDQEKAFHIMVLDSLRRITRYSNGIAETSINIKASKTPSIDIK</sequence>
<dbReference type="AlphaFoldDB" id="A0A7J3XZS3"/>
<protein>
    <submittedName>
        <fullName evidence="2">Phosphate uptake regulator PhoU</fullName>
    </submittedName>
</protein>
<dbReference type="SUPFAM" id="SSF109755">
    <property type="entry name" value="PhoU-like"/>
    <property type="match status" value="1"/>
</dbReference>
<dbReference type="Pfam" id="PF04014">
    <property type="entry name" value="MazE_antitoxin"/>
    <property type="match status" value="1"/>
</dbReference>
<dbReference type="InterPro" id="IPR007159">
    <property type="entry name" value="SpoVT-AbrB_dom"/>
</dbReference>
<organism evidence="2">
    <name type="scientific">Thermogladius calderae</name>
    <dbReference type="NCBI Taxonomy" id="1200300"/>
    <lineage>
        <taxon>Archaea</taxon>
        <taxon>Thermoproteota</taxon>
        <taxon>Thermoprotei</taxon>
        <taxon>Desulfurococcales</taxon>
        <taxon>Desulfurococcaceae</taxon>
        <taxon>Thermogladius</taxon>
    </lineage>
</organism>
<accession>A0A7J3XZS3</accession>
<dbReference type="SMART" id="SM00966">
    <property type="entry name" value="SpoVT_AbrB"/>
    <property type="match status" value="1"/>
</dbReference>
<dbReference type="GO" id="GO:0003677">
    <property type="term" value="F:DNA binding"/>
    <property type="evidence" value="ECO:0007669"/>
    <property type="project" value="InterPro"/>
</dbReference>
<evidence type="ECO:0000259" key="1">
    <source>
        <dbReference type="SMART" id="SM00966"/>
    </source>
</evidence>
<dbReference type="InterPro" id="IPR028366">
    <property type="entry name" value="PhoU"/>
</dbReference>
<feature type="domain" description="SpoVT-AbrB" evidence="1">
    <location>
        <begin position="11"/>
        <end position="56"/>
    </location>
</feature>
<dbReference type="InterPro" id="IPR037914">
    <property type="entry name" value="SpoVT-AbrB_sf"/>
</dbReference>
<evidence type="ECO:0000313" key="2">
    <source>
        <dbReference type="EMBL" id="HHP68192.1"/>
    </source>
</evidence>
<gene>
    <name evidence="2" type="ORF">ENM60_05350</name>
</gene>
<dbReference type="InterPro" id="IPR038078">
    <property type="entry name" value="PhoU-like_sf"/>
</dbReference>
<dbReference type="Gene3D" id="2.10.260.10">
    <property type="match status" value="1"/>
</dbReference>
<dbReference type="Pfam" id="PF01895">
    <property type="entry name" value="PhoU"/>
    <property type="match status" value="1"/>
</dbReference>
<dbReference type="GO" id="GO:0045936">
    <property type="term" value="P:negative regulation of phosphate metabolic process"/>
    <property type="evidence" value="ECO:0007669"/>
    <property type="project" value="InterPro"/>
</dbReference>
<dbReference type="Gene3D" id="1.20.58.220">
    <property type="entry name" value="Phosphate transport system protein phou homolog 2, domain 2"/>
    <property type="match status" value="1"/>
</dbReference>
<comment type="caution">
    <text evidence="2">The sequence shown here is derived from an EMBL/GenBank/DDBJ whole genome shotgun (WGS) entry which is preliminary data.</text>
</comment>
<reference evidence="2" key="1">
    <citation type="journal article" date="2020" name="mSystems">
        <title>Genome- and Community-Level Interaction Insights into Carbon Utilization and Element Cycling Functions of Hydrothermarchaeota in Hydrothermal Sediment.</title>
        <authorList>
            <person name="Zhou Z."/>
            <person name="Liu Y."/>
            <person name="Xu W."/>
            <person name="Pan J."/>
            <person name="Luo Z.H."/>
            <person name="Li M."/>
        </authorList>
    </citation>
    <scope>NUCLEOTIDE SEQUENCE [LARGE SCALE GENOMIC DNA]</scope>
    <source>
        <strain evidence="2">SpSt-110</strain>
    </source>
</reference>
<dbReference type="SUPFAM" id="SSF89447">
    <property type="entry name" value="AbrB/MazE/MraZ-like"/>
    <property type="match status" value="1"/>
</dbReference>
<dbReference type="InterPro" id="IPR026022">
    <property type="entry name" value="PhoU_dom"/>
</dbReference>
<name>A0A7J3XZS3_9CREN</name>
<dbReference type="EMBL" id="DRYK01000066">
    <property type="protein sequence ID" value="HHP68192.1"/>
    <property type="molecule type" value="Genomic_DNA"/>
</dbReference>